<dbReference type="EMBL" id="JAPFFL010000013">
    <property type="protein sequence ID" value="KAJ6683887.1"/>
    <property type="molecule type" value="Genomic_DNA"/>
</dbReference>
<dbReference type="GO" id="GO:0005524">
    <property type="term" value="F:ATP binding"/>
    <property type="evidence" value="ECO:0007669"/>
    <property type="project" value="InterPro"/>
</dbReference>
<dbReference type="PROSITE" id="PS50929">
    <property type="entry name" value="ABC_TM1F"/>
    <property type="match status" value="1"/>
</dbReference>
<name>A0A9Q0P9F4_SALVM</name>
<evidence type="ECO:0000256" key="2">
    <source>
        <dbReference type="ARBA" id="ARBA00022692"/>
    </source>
</evidence>
<reference evidence="7" key="2">
    <citation type="journal article" date="2023" name="Int. J. Mol. Sci.">
        <title>De Novo Assembly and Annotation of 11 Diverse Shrub Willow (Salix) Genomes Reveals Novel Gene Organization in Sex-Linked Regions.</title>
        <authorList>
            <person name="Hyden B."/>
            <person name="Feng K."/>
            <person name="Yates T.B."/>
            <person name="Jawdy S."/>
            <person name="Cereghino C."/>
            <person name="Smart L.B."/>
            <person name="Muchero W."/>
        </authorList>
    </citation>
    <scope>NUCLEOTIDE SEQUENCE [LARGE SCALE GENOMIC DNA]</scope>
    <source>
        <tissue evidence="7">Shoot tip</tissue>
    </source>
</reference>
<accession>A0A9Q0P9F4</accession>
<dbReference type="InterPro" id="IPR039421">
    <property type="entry name" value="Type_1_exporter"/>
</dbReference>
<dbReference type="OrthoDB" id="6500128at2759"/>
<evidence type="ECO:0000256" key="5">
    <source>
        <dbReference type="SAM" id="Phobius"/>
    </source>
</evidence>
<dbReference type="GO" id="GO:0140359">
    <property type="term" value="F:ABC-type transporter activity"/>
    <property type="evidence" value="ECO:0007669"/>
    <property type="project" value="InterPro"/>
</dbReference>
<reference evidence="7" key="1">
    <citation type="submission" date="2022-11" db="EMBL/GenBank/DDBJ databases">
        <authorList>
            <person name="Hyden B.L."/>
            <person name="Feng K."/>
            <person name="Yates T."/>
            <person name="Jawdy S."/>
            <person name="Smart L.B."/>
            <person name="Muchero W."/>
        </authorList>
    </citation>
    <scope>NUCLEOTIDE SEQUENCE</scope>
    <source>
        <tissue evidence="7">Shoot tip</tissue>
    </source>
</reference>
<feature type="transmembrane region" description="Helical" evidence="5">
    <location>
        <begin position="115"/>
        <end position="135"/>
    </location>
</feature>
<dbReference type="Proteomes" id="UP001151529">
    <property type="component" value="Chromosome 17"/>
</dbReference>
<evidence type="ECO:0000313" key="7">
    <source>
        <dbReference type="EMBL" id="KAJ6683887.1"/>
    </source>
</evidence>
<dbReference type="PANTHER" id="PTHR24222:SF76">
    <property type="entry name" value="MYCOBACTIN IMPORT ATP-BINDING_PERMEASE PROTEIN IRTB"/>
    <property type="match status" value="1"/>
</dbReference>
<dbReference type="Gene3D" id="1.20.1560.10">
    <property type="entry name" value="ABC transporter type 1, transmembrane domain"/>
    <property type="match status" value="2"/>
</dbReference>
<keyword evidence="2 5" id="KW-0812">Transmembrane</keyword>
<feature type="transmembrane region" description="Helical" evidence="5">
    <location>
        <begin position="85"/>
        <end position="109"/>
    </location>
</feature>
<feature type="transmembrane region" description="Helical" evidence="5">
    <location>
        <begin position="230"/>
        <end position="251"/>
    </location>
</feature>
<feature type="transmembrane region" description="Helical" evidence="5">
    <location>
        <begin position="37"/>
        <end position="61"/>
    </location>
</feature>
<evidence type="ECO:0000259" key="6">
    <source>
        <dbReference type="PROSITE" id="PS50929"/>
    </source>
</evidence>
<evidence type="ECO:0000313" key="8">
    <source>
        <dbReference type="Proteomes" id="UP001151529"/>
    </source>
</evidence>
<dbReference type="GO" id="GO:0005886">
    <property type="term" value="C:plasma membrane"/>
    <property type="evidence" value="ECO:0007669"/>
    <property type="project" value="TreeGrafter"/>
</dbReference>
<dbReference type="Pfam" id="PF00664">
    <property type="entry name" value="ABC_membrane"/>
    <property type="match status" value="2"/>
</dbReference>
<evidence type="ECO:0000256" key="3">
    <source>
        <dbReference type="ARBA" id="ARBA00022989"/>
    </source>
</evidence>
<dbReference type="AlphaFoldDB" id="A0A9Q0P9F4"/>
<gene>
    <name evidence="7" type="ORF">OIU85_007571</name>
</gene>
<evidence type="ECO:0000256" key="1">
    <source>
        <dbReference type="ARBA" id="ARBA00004141"/>
    </source>
</evidence>
<feature type="domain" description="ABC transmembrane type-1" evidence="6">
    <location>
        <begin position="86"/>
        <end position="277"/>
    </location>
</feature>
<dbReference type="InterPro" id="IPR011527">
    <property type="entry name" value="ABC1_TM_dom"/>
</dbReference>
<comment type="caution">
    <text evidence="7">The sequence shown here is derived from an EMBL/GenBank/DDBJ whole genome shotgun (WGS) entry which is preliminary data.</text>
</comment>
<proteinExistence type="predicted"/>
<evidence type="ECO:0000256" key="4">
    <source>
        <dbReference type="ARBA" id="ARBA00023136"/>
    </source>
</evidence>
<dbReference type="SUPFAM" id="SSF90123">
    <property type="entry name" value="ABC transporter transmembrane region"/>
    <property type="match status" value="2"/>
</dbReference>
<keyword evidence="4 5" id="KW-0472">Membrane</keyword>
<comment type="subcellular location">
    <subcellularLocation>
        <location evidence="1">Membrane</location>
        <topology evidence="1">Multi-pass membrane protein</topology>
    </subcellularLocation>
</comment>
<protein>
    <recommendedName>
        <fullName evidence="6">ABC transmembrane type-1 domain-containing protein</fullName>
    </recommendedName>
</protein>
<sequence length="277" mass="29988">MAETTEASKPSLPEAEKKKEQSLPFYQLFSFADKYDWLLMISGSIGAIIHGSSMPVFFLLFGEMVNGFGKNQSDLYKMTHEVSKYALYFVYLGIVVCLSSYAAGLVVGFVSAWRLALLSVAVIPGIAFAGGLYAYTLTGLTSKSRESYAQAGIIAEQSVDEILNSILSFRLKILPNCTQKTLVMDDVELHAIAQVRTVYSFVGESKALSSYTDAIQNTLKIGYKAGMAKGLGLGCTYGIACMSWALVFWYAGVFIRNGQTDGGKAFTAIFSAIVGGM</sequence>
<dbReference type="PANTHER" id="PTHR24222">
    <property type="entry name" value="ABC TRANSPORTER B FAMILY"/>
    <property type="match status" value="1"/>
</dbReference>
<organism evidence="7 8">
    <name type="scientific">Salix viminalis</name>
    <name type="common">Common osier</name>
    <name type="synonym">Basket willow</name>
    <dbReference type="NCBI Taxonomy" id="40686"/>
    <lineage>
        <taxon>Eukaryota</taxon>
        <taxon>Viridiplantae</taxon>
        <taxon>Streptophyta</taxon>
        <taxon>Embryophyta</taxon>
        <taxon>Tracheophyta</taxon>
        <taxon>Spermatophyta</taxon>
        <taxon>Magnoliopsida</taxon>
        <taxon>eudicotyledons</taxon>
        <taxon>Gunneridae</taxon>
        <taxon>Pentapetalae</taxon>
        <taxon>rosids</taxon>
        <taxon>fabids</taxon>
        <taxon>Malpighiales</taxon>
        <taxon>Salicaceae</taxon>
        <taxon>Saliceae</taxon>
        <taxon>Salix</taxon>
    </lineage>
</organism>
<keyword evidence="3 5" id="KW-1133">Transmembrane helix</keyword>
<keyword evidence="8" id="KW-1185">Reference proteome</keyword>
<dbReference type="InterPro" id="IPR036640">
    <property type="entry name" value="ABC1_TM_sf"/>
</dbReference>